<accession>A0AA37IJ07</accession>
<gene>
    <name evidence="2" type="ORF">CBA19CS42_36975</name>
</gene>
<dbReference type="Proteomes" id="UP001055111">
    <property type="component" value="Unassembled WGS sequence"/>
</dbReference>
<dbReference type="RefSeq" id="WP_238217911.1">
    <property type="nucleotide sequence ID" value="NZ_BPUS01000033.1"/>
</dbReference>
<protein>
    <submittedName>
        <fullName evidence="2">Uncharacterized protein</fullName>
    </submittedName>
</protein>
<dbReference type="AlphaFoldDB" id="A0AA37IJ07"/>
<organism evidence="2 3">
    <name type="scientific">Caballeronia novacaledonica</name>
    <dbReference type="NCBI Taxonomy" id="1544861"/>
    <lineage>
        <taxon>Bacteria</taxon>
        <taxon>Pseudomonadati</taxon>
        <taxon>Pseudomonadota</taxon>
        <taxon>Betaproteobacteria</taxon>
        <taxon>Burkholderiales</taxon>
        <taxon>Burkholderiaceae</taxon>
        <taxon>Caballeronia</taxon>
    </lineage>
</organism>
<feature type="region of interest" description="Disordered" evidence="1">
    <location>
        <begin position="41"/>
        <end position="69"/>
    </location>
</feature>
<name>A0AA37IJ07_9BURK</name>
<feature type="compositionally biased region" description="Basic and acidic residues" evidence="1">
    <location>
        <begin position="47"/>
        <end position="69"/>
    </location>
</feature>
<evidence type="ECO:0000256" key="1">
    <source>
        <dbReference type="SAM" id="MobiDB-lite"/>
    </source>
</evidence>
<evidence type="ECO:0000313" key="3">
    <source>
        <dbReference type="Proteomes" id="UP001055111"/>
    </source>
</evidence>
<sequence length="111" mass="12592">MLKAFGDLIGVREGYMSHINTGYKNIGPKIARQMEEVLKLPRGWMDQQRDRSKANQKESSRQPSDEDRLQGLFELCRQMDAAKTQTTLLSLLEELLPYGATATCPKGHTRP</sequence>
<comment type="caution">
    <text evidence="2">The sequence shown here is derived from an EMBL/GenBank/DDBJ whole genome shotgun (WGS) entry which is preliminary data.</text>
</comment>
<reference evidence="2" key="1">
    <citation type="submission" date="2022-09" db="EMBL/GenBank/DDBJ databases">
        <title>Isolation and characterization of 3-chlorobenzoate degrading bacteria from soils in Shizuoka.</title>
        <authorList>
            <person name="Ifat A."/>
            <person name="Ogawa N."/>
            <person name="Kimbara K."/>
            <person name="Moriuchi R."/>
            <person name="Dohra H."/>
            <person name="Shintani M."/>
        </authorList>
    </citation>
    <scope>NUCLEOTIDE SEQUENCE</scope>
    <source>
        <strain evidence="2">19CS4-2</strain>
    </source>
</reference>
<dbReference type="EMBL" id="BPUS01000033">
    <property type="protein sequence ID" value="GJH30233.1"/>
    <property type="molecule type" value="Genomic_DNA"/>
</dbReference>
<proteinExistence type="predicted"/>
<evidence type="ECO:0000313" key="2">
    <source>
        <dbReference type="EMBL" id="GJH30233.1"/>
    </source>
</evidence>